<reference evidence="2 3" key="1">
    <citation type="submission" date="2016-03" db="EMBL/GenBank/DDBJ databases">
        <authorList>
            <person name="Ploux O."/>
        </authorList>
    </citation>
    <scope>NUCLEOTIDE SEQUENCE [LARGE SCALE GENOMIC DNA]</scope>
    <source>
        <strain evidence="2 3">UAMH 11012</strain>
    </source>
</reference>
<proteinExistence type="predicted"/>
<accession>A0A1L7WTN8</accession>
<dbReference type="AlphaFoldDB" id="A0A1L7WTN8"/>
<sequence>MTSIIRAALGALLLSALAAGSPVTKPQFASGTPCEEMPVGKYVCTDNWNWIVSLSLQNTCLIATSFPRKQSSHSSLRTSAAPNMSSSTSLSAMVAPANMLATEFPTAGVRRLLDSHKSSLPKKMVARFGITFTGAGFAT</sequence>
<evidence type="ECO:0000313" key="2">
    <source>
        <dbReference type="EMBL" id="CZR56126.1"/>
    </source>
</evidence>
<evidence type="ECO:0000313" key="3">
    <source>
        <dbReference type="Proteomes" id="UP000184330"/>
    </source>
</evidence>
<organism evidence="2 3">
    <name type="scientific">Phialocephala subalpina</name>
    <dbReference type="NCBI Taxonomy" id="576137"/>
    <lineage>
        <taxon>Eukaryota</taxon>
        <taxon>Fungi</taxon>
        <taxon>Dikarya</taxon>
        <taxon>Ascomycota</taxon>
        <taxon>Pezizomycotina</taxon>
        <taxon>Leotiomycetes</taxon>
        <taxon>Helotiales</taxon>
        <taxon>Mollisiaceae</taxon>
        <taxon>Phialocephala</taxon>
        <taxon>Phialocephala fortinii species complex</taxon>
    </lineage>
</organism>
<dbReference type="Proteomes" id="UP000184330">
    <property type="component" value="Unassembled WGS sequence"/>
</dbReference>
<keyword evidence="3" id="KW-1185">Reference proteome</keyword>
<protein>
    <submittedName>
        <fullName evidence="2">Uncharacterized protein</fullName>
    </submittedName>
</protein>
<feature type="chain" id="PRO_5012159792" evidence="1">
    <location>
        <begin position="21"/>
        <end position="139"/>
    </location>
</feature>
<dbReference type="EMBL" id="FJOG01000007">
    <property type="protein sequence ID" value="CZR56126.1"/>
    <property type="molecule type" value="Genomic_DNA"/>
</dbReference>
<gene>
    <name evidence="2" type="ORF">PAC_06014</name>
</gene>
<keyword evidence="1" id="KW-0732">Signal</keyword>
<feature type="signal peptide" evidence="1">
    <location>
        <begin position="1"/>
        <end position="20"/>
    </location>
</feature>
<name>A0A1L7WTN8_9HELO</name>
<dbReference type="OrthoDB" id="10574843at2759"/>
<evidence type="ECO:0000256" key="1">
    <source>
        <dbReference type="SAM" id="SignalP"/>
    </source>
</evidence>